<gene>
    <name evidence="1" type="ORF">GSLYS_00007915001</name>
</gene>
<dbReference type="AlphaFoldDB" id="A0AAV2HIV6"/>
<protein>
    <submittedName>
        <fullName evidence="1">Uncharacterized protein</fullName>
    </submittedName>
</protein>
<dbReference type="EMBL" id="CAXITT010000157">
    <property type="protein sequence ID" value="CAL1533955.1"/>
    <property type="molecule type" value="Genomic_DNA"/>
</dbReference>
<organism evidence="1 2">
    <name type="scientific">Lymnaea stagnalis</name>
    <name type="common">Great pond snail</name>
    <name type="synonym">Helix stagnalis</name>
    <dbReference type="NCBI Taxonomy" id="6523"/>
    <lineage>
        <taxon>Eukaryota</taxon>
        <taxon>Metazoa</taxon>
        <taxon>Spiralia</taxon>
        <taxon>Lophotrochozoa</taxon>
        <taxon>Mollusca</taxon>
        <taxon>Gastropoda</taxon>
        <taxon>Heterobranchia</taxon>
        <taxon>Euthyneura</taxon>
        <taxon>Panpulmonata</taxon>
        <taxon>Hygrophila</taxon>
        <taxon>Lymnaeoidea</taxon>
        <taxon>Lymnaeidae</taxon>
        <taxon>Lymnaea</taxon>
    </lineage>
</organism>
<evidence type="ECO:0000313" key="1">
    <source>
        <dbReference type="EMBL" id="CAL1533955.1"/>
    </source>
</evidence>
<keyword evidence="2" id="KW-1185">Reference proteome</keyword>
<evidence type="ECO:0000313" key="2">
    <source>
        <dbReference type="Proteomes" id="UP001497497"/>
    </source>
</evidence>
<comment type="caution">
    <text evidence="1">The sequence shown here is derived from an EMBL/GenBank/DDBJ whole genome shotgun (WGS) entry which is preliminary data.</text>
</comment>
<feature type="non-terminal residue" evidence="1">
    <location>
        <position position="1"/>
    </location>
</feature>
<name>A0AAV2HIV6_LYMST</name>
<dbReference type="Proteomes" id="UP001497497">
    <property type="component" value="Unassembled WGS sequence"/>
</dbReference>
<sequence length="45" mass="5227">EEAKQELIQLRDSCEEKSTLIGSLQKQITDMTSEYHSLQNKSRMV</sequence>
<proteinExistence type="predicted"/>
<accession>A0AAV2HIV6</accession>
<feature type="non-terminal residue" evidence="1">
    <location>
        <position position="45"/>
    </location>
</feature>
<reference evidence="1 2" key="1">
    <citation type="submission" date="2024-04" db="EMBL/GenBank/DDBJ databases">
        <authorList>
            <consortium name="Genoscope - CEA"/>
            <person name="William W."/>
        </authorList>
    </citation>
    <scope>NUCLEOTIDE SEQUENCE [LARGE SCALE GENOMIC DNA]</scope>
</reference>